<keyword evidence="2" id="KW-0344">Guanine-nucleotide releasing factor</keyword>
<dbReference type="EMBL" id="AACS02000007">
    <property type="protein sequence ID" value="EAU90407.2"/>
    <property type="molecule type" value="Genomic_DNA"/>
</dbReference>
<dbReference type="SMART" id="SM00233">
    <property type="entry name" value="PH"/>
    <property type="match status" value="1"/>
</dbReference>
<feature type="domain" description="DH" evidence="5">
    <location>
        <begin position="582"/>
        <end position="777"/>
    </location>
</feature>
<dbReference type="PROSITE" id="PS50010">
    <property type="entry name" value="DH_2"/>
    <property type="match status" value="2"/>
</dbReference>
<dbReference type="InterPro" id="IPR001849">
    <property type="entry name" value="PH_domain"/>
</dbReference>
<dbReference type="Gene3D" id="1.20.900.10">
    <property type="entry name" value="Dbl homology (DH) domain"/>
    <property type="match status" value="2"/>
</dbReference>
<dbReference type="InterPro" id="IPR041675">
    <property type="entry name" value="PH_5"/>
</dbReference>
<dbReference type="CDD" id="cd00160">
    <property type="entry name" value="RhoGEF"/>
    <property type="match status" value="2"/>
</dbReference>
<dbReference type="PROSITE" id="PS50219">
    <property type="entry name" value="CNH"/>
    <property type="match status" value="1"/>
</dbReference>
<dbReference type="Gene3D" id="2.30.29.30">
    <property type="entry name" value="Pleckstrin-homology domain (PH domain)/Phosphotyrosine-binding domain (PTB)"/>
    <property type="match status" value="1"/>
</dbReference>
<evidence type="ECO:0000256" key="1">
    <source>
        <dbReference type="ARBA" id="ARBA00022553"/>
    </source>
</evidence>
<feature type="domain" description="CNH" evidence="6">
    <location>
        <begin position="1209"/>
        <end position="1519"/>
    </location>
</feature>
<evidence type="ECO:0000259" key="4">
    <source>
        <dbReference type="PROSITE" id="PS50003"/>
    </source>
</evidence>
<feature type="compositionally biased region" description="Polar residues" evidence="3">
    <location>
        <begin position="1"/>
        <end position="10"/>
    </location>
</feature>
<dbReference type="PANTHER" id="PTHR46572">
    <property type="entry name" value="RHO1 GDP-GTP EXCHANGE PROTEIN 1-RELATED"/>
    <property type="match status" value="1"/>
</dbReference>
<evidence type="ECO:0000256" key="2">
    <source>
        <dbReference type="ARBA" id="ARBA00022658"/>
    </source>
</evidence>
<dbReference type="InterPro" id="IPR052233">
    <property type="entry name" value="Rho-type_GEFs"/>
</dbReference>
<dbReference type="SUPFAM" id="SSF48065">
    <property type="entry name" value="DBL homology domain (DH-domain)"/>
    <property type="match status" value="2"/>
</dbReference>
<dbReference type="PANTHER" id="PTHR46572:SF1">
    <property type="entry name" value="RHO1 GUANINE NUCLEOTIDE EXCHANGE FACTOR TUS1"/>
    <property type="match status" value="1"/>
</dbReference>
<dbReference type="STRING" id="240176.A8N8R6"/>
<accession>A8N8R6</accession>
<dbReference type="SUPFAM" id="SSF50729">
    <property type="entry name" value="PH domain-like"/>
    <property type="match status" value="1"/>
</dbReference>
<dbReference type="InterPro" id="IPR035899">
    <property type="entry name" value="DBL_dom_sf"/>
</dbReference>
<feature type="compositionally biased region" description="Pro residues" evidence="3">
    <location>
        <begin position="232"/>
        <end position="253"/>
    </location>
</feature>
<feature type="domain" description="DH" evidence="5">
    <location>
        <begin position="811"/>
        <end position="1002"/>
    </location>
</feature>
<evidence type="ECO:0000259" key="6">
    <source>
        <dbReference type="PROSITE" id="PS50219"/>
    </source>
</evidence>
<feature type="domain" description="PH" evidence="4">
    <location>
        <begin position="1037"/>
        <end position="1166"/>
    </location>
</feature>
<proteinExistence type="predicted"/>
<dbReference type="Proteomes" id="UP000001861">
    <property type="component" value="Unassembled WGS sequence"/>
</dbReference>
<keyword evidence="1" id="KW-0597">Phosphoprotein</keyword>
<dbReference type="InterPro" id="IPR011993">
    <property type="entry name" value="PH-like_dom_sf"/>
</dbReference>
<dbReference type="Pfam" id="PF00780">
    <property type="entry name" value="CNH"/>
    <property type="match status" value="1"/>
</dbReference>
<protein>
    <submittedName>
        <fullName evidence="7">Signal transducer</fullName>
    </submittedName>
</protein>
<evidence type="ECO:0000313" key="8">
    <source>
        <dbReference type="Proteomes" id="UP000001861"/>
    </source>
</evidence>
<sequence length="1606" mass="181034">MSAPSSGPSTHRNDLDEELDALYESVLHGYTIPPAPRPPPVRGSSSGSGRAPRPLPPTPGGLVGRPPIPPPAGTPLQRIPSLPVSRPGSSLSRHPPGNHQPEPMHSRSASPNRTPQRPALEIDTVGPVDQETPASVADSTNAQRWSEVPSSPNEYLDPDVLPVPEYIPNIKDDPAATRAVYPEEQDSYHTLYQSNTSVQPSNYDRPYGSEDDQSYYSNPPLSYENEERPPYEPDPSYPDNPYPSQDPQPPEPRPVYHSDALHLDSVYQGYLDPSQSRLTLNDRESEVGTVMSDYSMLRPPPARSSAGSDSSYTGLPYLNDNAGPSTISNAASSSWNGVTVHARRSPQDDEYPVAGPSNISHRVTQDLIAMRNFDPRALLDDSPNHYEEYGDDDNFDDPTMFINLALLSHIAVQLQLKVPRGTHVKGSIPYPRAFTGKDIVTTIHSILENKLTRDHGCAKNDRRVALQVARSLQRQLFFVEVEWGSRILQDGVEDVYSFLDDPETPTLPERAELPSGVVTMLTGCYSVTCGEGGPCYSGSCPSKGMSKFLPKTLETPPDPVKEDWTKGVPPQVLRDLPEYEINRQTIIHKLISKEEQYVKDLDIVDSVFIQPLRKSPVIPLYMVDEFIDEVFGNILEIRDCNRRLLEVMYVRQREQAPIINTIGDIFLDSATQFRKLYPLYIGRQFLSEMRLREELDNNGEFRVFIENCQRQLTGMRSGGEHGLDLWHYLNRPTEHLQKYPVLLQAVYNETARDNPDGDFLLESISAIKNLQNVAQLRTFQSAMGKGTPGKWEWHDLLTPNMRKTFTKEESQRQSLIFEVIKTEMVYVRDLETLENLYRQPLQNADPPIIPHERLEQFCTDVFHNIQEIYVHHKRLVDKLHEIQLEEHPRINSITAALFDAALNFREAYMEYIPNYPIAEYRIDDELEHNPAFKAFVEKASRRPESRKLDLKYFINRPIPRVLRYGLLLKEILSQTPITHEDRSDIPEIVELIGSLARESQPGVDSAKQKVEVWRYNSQLVYRVGEAVDMDLLNEHRSLVHTGKLMITEDSHFVEVFVMLFDNYLVWTKVKEKDGITKYHVVRKPIPLDLLHPVSFNDPPIIRNPSRFRSSSSNGRVDTPDSMRNNVYPFTLHQTGRQGTANTNISFLAESPQVRADWKAKLEEALGLRKAVADANKVFEIETLSNETFLVPPINLGPSAPTTYDGVLFTGRVTCSVPFKTAGNRGLVAVGCAEGVWIGFRQDPRSLRRVLHVRNVVQCAILEDFGLFLVLADKNLFAYHIEALVPNPLNPQPYTSQTPHKINTGSKEVQFFSVGMQHGRTLVIYMNKRGADSVFHVVEPVIDKITERPKAASTSLLPIFPKKNKSDWFRTYRDFILPGESYDMIFLKAKVAVLCAKGFEIVDLTDFKTVTIPQKDNPALGPAAKRCESCRPMGMFRSSEDEFLLCYNEFGIYVDKHGAPSRSSGAIEWEGTAERVALHAPYILIFDTRFIEIRHIDTCRLAQIIPGNDLRCIWDGRGIDISHAAVPADAADETFVQEPRVHAVMSQTSSQPGGRGIRGISQHVFQLVPTIPLYLPGSLTSPSHIAYYPQSNSPPRSPPTRAASFRH</sequence>
<dbReference type="InterPro" id="IPR000219">
    <property type="entry name" value="DH_dom"/>
</dbReference>
<feature type="compositionally biased region" description="Low complexity" evidence="3">
    <location>
        <begin position="42"/>
        <end position="52"/>
    </location>
</feature>
<dbReference type="GeneID" id="6007708"/>
<dbReference type="PROSITE" id="PS00741">
    <property type="entry name" value="DH_1"/>
    <property type="match status" value="1"/>
</dbReference>
<feature type="compositionally biased region" description="Polar residues" evidence="3">
    <location>
        <begin position="188"/>
        <end position="202"/>
    </location>
</feature>
<feature type="compositionally biased region" description="Low complexity" evidence="3">
    <location>
        <begin position="1590"/>
        <end position="1606"/>
    </location>
</feature>
<dbReference type="VEuPathDB" id="FungiDB:CC1G_00791"/>
<dbReference type="SMART" id="SM00325">
    <property type="entry name" value="RhoGEF"/>
    <property type="match status" value="2"/>
</dbReference>
<reference evidence="7 8" key="1">
    <citation type="journal article" date="2010" name="Proc. Natl. Acad. Sci. U.S.A.">
        <title>Insights into evolution of multicellular fungi from the assembled chromosomes of the mushroom Coprinopsis cinerea (Coprinus cinereus).</title>
        <authorList>
            <person name="Stajich J.E."/>
            <person name="Wilke S.K."/>
            <person name="Ahren D."/>
            <person name="Au C.H."/>
            <person name="Birren B.W."/>
            <person name="Borodovsky M."/>
            <person name="Burns C."/>
            <person name="Canback B."/>
            <person name="Casselton L.A."/>
            <person name="Cheng C.K."/>
            <person name="Deng J."/>
            <person name="Dietrich F.S."/>
            <person name="Fargo D.C."/>
            <person name="Farman M.L."/>
            <person name="Gathman A.C."/>
            <person name="Goldberg J."/>
            <person name="Guigo R."/>
            <person name="Hoegger P.J."/>
            <person name="Hooker J.B."/>
            <person name="Huggins A."/>
            <person name="James T.Y."/>
            <person name="Kamada T."/>
            <person name="Kilaru S."/>
            <person name="Kodira C."/>
            <person name="Kues U."/>
            <person name="Kupfer D."/>
            <person name="Kwan H.S."/>
            <person name="Lomsadze A."/>
            <person name="Li W."/>
            <person name="Lilly W.W."/>
            <person name="Ma L.J."/>
            <person name="Mackey A.J."/>
            <person name="Manning G."/>
            <person name="Martin F."/>
            <person name="Muraguchi H."/>
            <person name="Natvig D.O."/>
            <person name="Palmerini H."/>
            <person name="Ramesh M.A."/>
            <person name="Rehmeyer C.J."/>
            <person name="Roe B.A."/>
            <person name="Shenoy N."/>
            <person name="Stanke M."/>
            <person name="Ter-Hovhannisyan V."/>
            <person name="Tunlid A."/>
            <person name="Velagapudi R."/>
            <person name="Vision T.J."/>
            <person name="Zeng Q."/>
            <person name="Zolan M.E."/>
            <person name="Pukkila P.J."/>
        </authorList>
    </citation>
    <scope>NUCLEOTIDE SEQUENCE [LARGE SCALE GENOMIC DNA]</scope>
    <source>
        <strain evidence="8">Okayama-7 / 130 / ATCC MYA-4618 / FGSC 9003</strain>
    </source>
</reference>
<dbReference type="Pfam" id="PF15405">
    <property type="entry name" value="PH_5"/>
    <property type="match status" value="1"/>
</dbReference>
<dbReference type="InterPro" id="IPR001331">
    <property type="entry name" value="GDS_CDC24_CS"/>
</dbReference>
<gene>
    <name evidence="7" type="ORF">CC1G_00791</name>
</gene>
<dbReference type="HOGENOM" id="CLU_001251_1_1_1"/>
<dbReference type="eggNOG" id="KOG4305">
    <property type="taxonomic scope" value="Eukaryota"/>
</dbReference>
<dbReference type="GO" id="GO:0035556">
    <property type="term" value="P:intracellular signal transduction"/>
    <property type="evidence" value="ECO:0007669"/>
    <property type="project" value="InterPro"/>
</dbReference>
<organism evidence="7 8">
    <name type="scientific">Coprinopsis cinerea (strain Okayama-7 / 130 / ATCC MYA-4618 / FGSC 9003)</name>
    <name type="common">Inky cap fungus</name>
    <name type="synonym">Hormographiella aspergillata</name>
    <dbReference type="NCBI Taxonomy" id="240176"/>
    <lineage>
        <taxon>Eukaryota</taxon>
        <taxon>Fungi</taxon>
        <taxon>Dikarya</taxon>
        <taxon>Basidiomycota</taxon>
        <taxon>Agaricomycotina</taxon>
        <taxon>Agaricomycetes</taxon>
        <taxon>Agaricomycetidae</taxon>
        <taxon>Agaricales</taxon>
        <taxon>Agaricineae</taxon>
        <taxon>Psathyrellaceae</taxon>
        <taxon>Coprinopsis</taxon>
    </lineage>
</organism>
<comment type="caution">
    <text evidence="7">The sequence shown here is derived from an EMBL/GenBank/DDBJ whole genome shotgun (WGS) entry which is preliminary data.</text>
</comment>
<dbReference type="RefSeq" id="XP_001831244.2">
    <property type="nucleotide sequence ID" value="XM_001831192.2"/>
</dbReference>
<dbReference type="OMA" id="EPRIHIC"/>
<evidence type="ECO:0000313" key="7">
    <source>
        <dbReference type="EMBL" id="EAU90407.2"/>
    </source>
</evidence>
<feature type="compositionally biased region" description="Polar residues" evidence="3">
    <location>
        <begin position="137"/>
        <end position="153"/>
    </location>
</feature>
<dbReference type="InterPro" id="IPR001180">
    <property type="entry name" value="CNH_dom"/>
</dbReference>
<feature type="region of interest" description="Disordered" evidence="3">
    <location>
        <begin position="1585"/>
        <end position="1606"/>
    </location>
</feature>
<dbReference type="InParanoid" id="A8N8R6"/>
<dbReference type="GO" id="GO:0005085">
    <property type="term" value="F:guanyl-nucleotide exchange factor activity"/>
    <property type="evidence" value="ECO:0007669"/>
    <property type="project" value="UniProtKB-KW"/>
</dbReference>
<evidence type="ECO:0000256" key="3">
    <source>
        <dbReference type="SAM" id="MobiDB-lite"/>
    </source>
</evidence>
<dbReference type="Pfam" id="PF00621">
    <property type="entry name" value="RhoGEF"/>
    <property type="match status" value="2"/>
</dbReference>
<dbReference type="OrthoDB" id="2272012at2759"/>
<keyword evidence="8" id="KW-1185">Reference proteome</keyword>
<dbReference type="SMART" id="SM00036">
    <property type="entry name" value="CNH"/>
    <property type="match status" value="1"/>
</dbReference>
<feature type="region of interest" description="Disordered" evidence="3">
    <location>
        <begin position="1"/>
        <end position="257"/>
    </location>
</feature>
<evidence type="ECO:0000259" key="5">
    <source>
        <dbReference type="PROSITE" id="PS50010"/>
    </source>
</evidence>
<dbReference type="KEGG" id="cci:CC1G_00791"/>
<name>A8N8R6_COPC7</name>
<dbReference type="PROSITE" id="PS50003">
    <property type="entry name" value="PH_DOMAIN"/>
    <property type="match status" value="1"/>
</dbReference>